<accession>A0A7X3K0C8</accession>
<dbReference type="PANTHER" id="PTHR43157:SF31">
    <property type="entry name" value="PHOSPHATIDYLINOSITOL-GLYCAN BIOSYNTHESIS CLASS F PROTEIN"/>
    <property type="match status" value="1"/>
</dbReference>
<protein>
    <submittedName>
        <fullName evidence="3">SDR family NAD(P)-dependent oxidoreductase</fullName>
    </submittedName>
</protein>
<dbReference type="InterPro" id="IPR002347">
    <property type="entry name" value="SDR_fam"/>
</dbReference>
<name>A0A7X3K0C8_9BACL</name>
<dbReference type="AlphaFoldDB" id="A0A7X3K0C8"/>
<evidence type="ECO:0000256" key="2">
    <source>
        <dbReference type="RuleBase" id="RU000363"/>
    </source>
</evidence>
<dbReference type="SUPFAM" id="SSF51735">
    <property type="entry name" value="NAD(P)-binding Rossmann-fold domains"/>
    <property type="match status" value="1"/>
</dbReference>
<dbReference type="PRINTS" id="PR00081">
    <property type="entry name" value="GDHRDH"/>
</dbReference>
<dbReference type="OrthoDB" id="9809821at2"/>
<dbReference type="Pfam" id="PF00106">
    <property type="entry name" value="adh_short"/>
    <property type="match status" value="1"/>
</dbReference>
<keyword evidence="4" id="KW-1185">Reference proteome</keyword>
<reference evidence="3 4" key="1">
    <citation type="journal article" date="2019" name="Microorganisms">
        <title>Paenibacillus lutrae sp. nov., A Chitinolytic Species Isolated from A River Otter in Castril Natural Park, Granada, Spain.</title>
        <authorList>
            <person name="Rodriguez M."/>
            <person name="Reina J.C."/>
            <person name="Bejar V."/>
            <person name="Llamas I."/>
        </authorList>
    </citation>
    <scope>NUCLEOTIDE SEQUENCE [LARGE SCALE GENOMIC DNA]</scope>
    <source>
        <strain evidence="3 4">N10</strain>
    </source>
</reference>
<evidence type="ECO:0000313" key="4">
    <source>
        <dbReference type="Proteomes" id="UP000490800"/>
    </source>
</evidence>
<organism evidence="3 4">
    <name type="scientific">Paenibacillus lutrae</name>
    <dbReference type="NCBI Taxonomy" id="2078573"/>
    <lineage>
        <taxon>Bacteria</taxon>
        <taxon>Bacillati</taxon>
        <taxon>Bacillota</taxon>
        <taxon>Bacilli</taxon>
        <taxon>Bacillales</taxon>
        <taxon>Paenibacillaceae</taxon>
        <taxon>Paenibacillus</taxon>
    </lineage>
</organism>
<dbReference type="GO" id="GO:0016491">
    <property type="term" value="F:oxidoreductase activity"/>
    <property type="evidence" value="ECO:0007669"/>
    <property type="project" value="UniProtKB-KW"/>
</dbReference>
<proteinExistence type="inferred from homology"/>
<sequence length="287" mass="31628">MKDRIVMITGANSGMGLSTAIELARQGAKVVMVCRSRERGERALQEAAEQSGSREIRLMICDLGSLASIRSFAAEFKREYDRLDVLINNAGVVSIKRELTADGFEMMLGVNHLGHFLLTNLLLGHLARSTQGRIIVLSSGAHKIGKIHWEDPTLSRGFSVWKGYAQSKLANLLFMAELAQRLKHTNITVNSVHPGAVSTGLGVNRSTGFGKSIHALLRPFFQTPAEGASTAIYLAASDEVLRTTGQYYYKKKVSPLSAAARDRQLAARFWAWSEQEVKLEKSENYFA</sequence>
<dbReference type="CDD" id="cd05327">
    <property type="entry name" value="retinol-DH_like_SDR_c_like"/>
    <property type="match status" value="1"/>
</dbReference>
<dbReference type="InterPro" id="IPR036291">
    <property type="entry name" value="NAD(P)-bd_dom_sf"/>
</dbReference>
<dbReference type="Proteomes" id="UP000490800">
    <property type="component" value="Unassembled WGS sequence"/>
</dbReference>
<comment type="similarity">
    <text evidence="2">Belongs to the short-chain dehydrogenases/reductases (SDR) family.</text>
</comment>
<gene>
    <name evidence="3" type="ORF">EDM21_14995</name>
</gene>
<comment type="caution">
    <text evidence="3">The sequence shown here is derived from an EMBL/GenBank/DDBJ whole genome shotgun (WGS) entry which is preliminary data.</text>
</comment>
<dbReference type="Gene3D" id="3.40.50.720">
    <property type="entry name" value="NAD(P)-binding Rossmann-like Domain"/>
    <property type="match status" value="1"/>
</dbReference>
<evidence type="ECO:0000313" key="3">
    <source>
        <dbReference type="EMBL" id="MVP00816.1"/>
    </source>
</evidence>
<keyword evidence="1" id="KW-0560">Oxidoreductase</keyword>
<dbReference type="RefSeq" id="WP_157336656.1">
    <property type="nucleotide sequence ID" value="NZ_RHLK01000008.1"/>
</dbReference>
<evidence type="ECO:0000256" key="1">
    <source>
        <dbReference type="ARBA" id="ARBA00023002"/>
    </source>
</evidence>
<dbReference type="PRINTS" id="PR00080">
    <property type="entry name" value="SDRFAMILY"/>
</dbReference>
<dbReference type="EMBL" id="RHLK01000008">
    <property type="protein sequence ID" value="MVP00816.1"/>
    <property type="molecule type" value="Genomic_DNA"/>
</dbReference>
<dbReference type="PANTHER" id="PTHR43157">
    <property type="entry name" value="PHOSPHATIDYLINOSITOL-GLYCAN BIOSYNTHESIS CLASS F PROTEIN-RELATED"/>
    <property type="match status" value="1"/>
</dbReference>